<evidence type="ECO:0000313" key="3">
    <source>
        <dbReference type="Proteomes" id="UP001429100"/>
    </source>
</evidence>
<dbReference type="AlphaFoldDB" id="A0A0S4TJH1"/>
<reference evidence="1" key="2">
    <citation type="submission" date="2015-08" db="EMBL/GenBank/DDBJ databases">
        <authorList>
            <person name="Babu N.S."/>
            <person name="Beckwith C.J."/>
            <person name="Beseler K.G."/>
            <person name="Brison A."/>
            <person name="Carone J.V."/>
            <person name="Caskin T.P."/>
            <person name="Diamond M."/>
            <person name="Durham M.E."/>
            <person name="Foxe J.M."/>
            <person name="Go M."/>
            <person name="Henderson B.A."/>
            <person name="Jones I.B."/>
            <person name="McGettigan J.A."/>
            <person name="Micheletti S.J."/>
            <person name="Nasrallah M.E."/>
            <person name="Ortiz D."/>
            <person name="Piller C.R."/>
            <person name="Privatt S.R."/>
            <person name="Schneider S.L."/>
            <person name="Sharp S."/>
            <person name="Smith T.C."/>
            <person name="Stanton J.D."/>
            <person name="Ullery H.E."/>
            <person name="Wilson R.J."/>
            <person name="Serrano M.G."/>
            <person name="Buck G."/>
            <person name="Lee V."/>
            <person name="Wang Y."/>
            <person name="Carvalho R."/>
            <person name="Voegtly L."/>
            <person name="Shi R."/>
            <person name="Duckworth R."/>
            <person name="Johnson A."/>
            <person name="Loviza R."/>
            <person name="Walstead R."/>
            <person name="Shah Z."/>
            <person name="Kiflezghi M."/>
            <person name="Wade K."/>
            <person name="Ball S.L."/>
            <person name="Bradley K.W."/>
            <person name="Asai D.J."/>
            <person name="Bowman C.A."/>
            <person name="Russell D.A."/>
            <person name="Pope W.H."/>
            <person name="Jacobs-Sera D."/>
            <person name="Hendrix R.W."/>
            <person name="Hatfull G.F."/>
        </authorList>
    </citation>
    <scope>NUCLEOTIDE SEQUENCE [LARGE SCALE GENOMIC DNA]</scope>
</reference>
<reference evidence="2 3" key="3">
    <citation type="submission" date="2017-10" db="EMBL/GenBank/DDBJ databases">
        <title>Consistent, comparative and evidence-based genome annotation and re-annotation for the closely-related species, Cryptosporidium parvum, C. hominis and C. tyzzeri.</title>
        <authorList>
            <person name="Baptista R.P."/>
            <person name="Li Y."/>
            <person name="Sateriale A."/>
            <person name="Striepen B."/>
            <person name="Kissinger J.C."/>
        </authorList>
    </citation>
    <scope>NUCLEOTIDE SEQUENCE [LARGE SCALE GENOMIC DNA]</scope>
    <source>
        <strain evidence="2">30976</strain>
    </source>
</reference>
<dbReference type="Proteomes" id="UP000199752">
    <property type="component" value="Chromosome 7"/>
</dbReference>
<evidence type="ECO:0000313" key="2">
    <source>
        <dbReference type="EMBL" id="PPS95640.1"/>
    </source>
</evidence>
<dbReference type="OrthoDB" id="336808at2759"/>
<reference evidence="2 3" key="1">
    <citation type="submission" date="2014-11" db="EMBL/GenBank/DDBJ databases">
        <title>Comparative genomic analysis of Cryptosporidium hominis reveals occurrence of genetic recombination in virulent subtypes.</title>
        <authorList>
            <person name="Guo Y."/>
            <person name="Tang K."/>
            <person name="Frace M."/>
            <person name="Li N."/>
            <person name="Roellig D.M."/>
            <person name="Sammons S."/>
            <person name="Knipe K."/>
            <person name="Rowe L."/>
            <person name="Feng Y."/>
            <person name="Xiao L."/>
        </authorList>
    </citation>
    <scope>NUCLEOTIDE SEQUENCE [LARGE SCALE GENOMIC DNA]</scope>
    <source>
        <strain evidence="2">30976</strain>
    </source>
</reference>
<dbReference type="Proteomes" id="UP001429100">
    <property type="component" value="Unassembled WGS sequence"/>
</dbReference>
<evidence type="ECO:0000313" key="1">
    <source>
        <dbReference type="EMBL" id="CUV07501.1"/>
    </source>
</evidence>
<dbReference type="VEuPathDB" id="CryptoDB:GY17_00002397"/>
<dbReference type="EMBL" id="LN877953">
    <property type="protein sequence ID" value="CUV07501.1"/>
    <property type="molecule type" value="Genomic_DNA"/>
</dbReference>
<proteinExistence type="predicted"/>
<organism evidence="1">
    <name type="scientific">Cryptosporidium hominis</name>
    <dbReference type="NCBI Taxonomy" id="237895"/>
    <lineage>
        <taxon>Eukaryota</taxon>
        <taxon>Sar</taxon>
        <taxon>Alveolata</taxon>
        <taxon>Apicomplexa</taxon>
        <taxon>Conoidasida</taxon>
        <taxon>Coccidia</taxon>
        <taxon>Eucoccidiorida</taxon>
        <taxon>Eimeriorina</taxon>
        <taxon>Cryptosporidiidae</taxon>
        <taxon>Cryptosporidium</taxon>
    </lineage>
</organism>
<dbReference type="VEuPathDB" id="CryptoDB:ChTU502y2012_407g2525"/>
<sequence>MSWWLEKLTKNLTTGINSENSVNHSKNNITSRNESEEEILANDSSIFSQIYELNGCYKCTLRTSGVGLGSYKCDVIFMEKQLIVLHLVSRNNLNVSRILAPIAATAFATSFNGDNSKVSKGEWIVLPFDHITGVELQNQGKEVRITTKVGISYFLGDNEECILKVYEIYNERRDSLRDLENKENAKNPNARSFTIHNADIPISSRENVGKESFSDFAPLSHIFPGCIVSITATELAEILTNDLFYGKYILDPKETFELEISKWEGQNNIVSNDKSEFWLKQGASREIQYRRKISTGVLDIWVSFTEKHQISFPTDRSFIHILIGVIFTIFEKEVGIKILIRLVEIQENKTQFDLECELENTSSLPYLVRYQLESSTINNVKSTVENYIQGIRDHLSEICSSSMDSIPEFCSNTTICNLNYPENKIGFFKQTAVKCDESMICCFQPFHQVLRSLFQF</sequence>
<dbReference type="EMBL" id="JTAI01000006">
    <property type="protein sequence ID" value="PPS95640.1"/>
    <property type="molecule type" value="Genomic_DNA"/>
</dbReference>
<dbReference type="VEuPathDB" id="CryptoDB:Chro.70570"/>
<gene>
    <name evidence="1" type="ORF">CHUDEA7_5110</name>
    <name evidence="2" type="ORF">GY17_00002397</name>
</gene>
<accession>A0A0S4TJH1</accession>
<dbReference type="VEuPathDB" id="CryptoDB:CHUDEA7_5110"/>
<keyword evidence="3" id="KW-1185">Reference proteome</keyword>
<name>A0A0S4TJH1_CRYHO</name>
<protein>
    <submittedName>
        <fullName evidence="1">Uncharacterized protein</fullName>
    </submittedName>
</protein>